<keyword evidence="1" id="KW-0812">Transmembrane</keyword>
<feature type="transmembrane region" description="Helical" evidence="1">
    <location>
        <begin position="99"/>
        <end position="123"/>
    </location>
</feature>
<evidence type="ECO:0000313" key="2">
    <source>
        <dbReference type="EMBL" id="SBV91027.1"/>
    </source>
</evidence>
<feature type="transmembrane region" description="Helical" evidence="1">
    <location>
        <begin position="272"/>
        <end position="289"/>
    </location>
</feature>
<keyword evidence="1" id="KW-0472">Membrane</keyword>
<keyword evidence="1" id="KW-1133">Transmembrane helix</keyword>
<dbReference type="AlphaFoldDB" id="A0A212IV07"/>
<organism evidence="2">
    <name type="scientific">uncultured delta proteobacterium</name>
    <dbReference type="NCBI Taxonomy" id="34034"/>
    <lineage>
        <taxon>Bacteria</taxon>
        <taxon>Deltaproteobacteria</taxon>
        <taxon>environmental samples</taxon>
    </lineage>
</organism>
<feature type="transmembrane region" description="Helical" evidence="1">
    <location>
        <begin position="135"/>
        <end position="156"/>
    </location>
</feature>
<sequence length="326" mass="35287">MLDTFLQNLTLPALPPAEALIACALTAVAASFVLAGSFGAFFAIASEFLSIRAKRAFYARAARQIAQMTLAAGVLAAMFCGGAAAWFAKGERALLAPPYILPLALTGVAILVALGLLALYIRIRPDKGYAGKDHLIVGLAAGVWAAFSLFCCTGVARRLLHSPPEFDLTLPWAAQLTLFFSIPADSFFWPLLLESVPLGFAFAAAFACVWLLLMRERQDYGRDYYTFALPYCAKWAFGFTLPAVLAGAFVFYESRELMLPELSQEPSLLLDGLSAALPLLACLLWLFVARSAHPMRRKISVVLALLFLLIGFAGQVLMLNKIIPSP</sequence>
<dbReference type="EMBL" id="FLUQ01000001">
    <property type="protein sequence ID" value="SBV91027.1"/>
    <property type="molecule type" value="Genomic_DNA"/>
</dbReference>
<reference evidence="2" key="1">
    <citation type="submission" date="2016-04" db="EMBL/GenBank/DDBJ databases">
        <authorList>
            <person name="Evans L.H."/>
            <person name="Alamgir A."/>
            <person name="Owens N."/>
            <person name="Weber N.D."/>
            <person name="Virtaneva K."/>
            <person name="Barbian K."/>
            <person name="Babar A."/>
            <person name="Rosenke K."/>
        </authorList>
    </citation>
    <scope>NUCLEOTIDE SEQUENCE</scope>
    <source>
        <strain evidence="2">86</strain>
    </source>
</reference>
<feature type="transmembrane region" description="Helical" evidence="1">
    <location>
        <begin position="65"/>
        <end position="87"/>
    </location>
</feature>
<proteinExistence type="predicted"/>
<feature type="transmembrane region" description="Helical" evidence="1">
    <location>
        <begin position="225"/>
        <end position="252"/>
    </location>
</feature>
<feature type="transmembrane region" description="Helical" evidence="1">
    <location>
        <begin position="19"/>
        <end position="44"/>
    </location>
</feature>
<name>A0A212IV07_9DELT</name>
<gene>
    <name evidence="2" type="ORF">KL86DPRO_10126</name>
</gene>
<accession>A0A212IV07</accession>
<feature type="transmembrane region" description="Helical" evidence="1">
    <location>
        <begin position="301"/>
        <end position="323"/>
    </location>
</feature>
<evidence type="ECO:0000256" key="1">
    <source>
        <dbReference type="SAM" id="Phobius"/>
    </source>
</evidence>
<protein>
    <submittedName>
        <fullName evidence="2">Uncharacterized protein</fullName>
    </submittedName>
</protein>
<feature type="transmembrane region" description="Helical" evidence="1">
    <location>
        <begin position="187"/>
        <end position="213"/>
    </location>
</feature>